<dbReference type="CDD" id="cd03112">
    <property type="entry name" value="CobW-like"/>
    <property type="match status" value="1"/>
</dbReference>
<reference evidence="9 10" key="1">
    <citation type="submission" date="2024-02" db="EMBL/GenBank/DDBJ databases">
        <authorList>
            <person name="Grouzdev D."/>
        </authorList>
    </citation>
    <scope>NUCLEOTIDE SEQUENCE [LARGE SCALE GENOMIC DNA]</scope>
    <source>
        <strain evidence="9 10">9N</strain>
    </source>
</reference>
<comment type="similarity">
    <text evidence="4">Belongs to the SIMIBI class G3E GTPase family. ZNG1 subfamily.</text>
</comment>
<evidence type="ECO:0000256" key="4">
    <source>
        <dbReference type="ARBA" id="ARBA00034320"/>
    </source>
</evidence>
<gene>
    <name evidence="9" type="ORF">V3H18_12890</name>
</gene>
<evidence type="ECO:0000256" key="7">
    <source>
        <dbReference type="SAM" id="MobiDB-lite"/>
    </source>
</evidence>
<evidence type="ECO:0000256" key="1">
    <source>
        <dbReference type="ARBA" id="ARBA00022741"/>
    </source>
</evidence>
<feature type="region of interest" description="Disordered" evidence="7">
    <location>
        <begin position="372"/>
        <end position="392"/>
    </location>
</feature>
<evidence type="ECO:0000313" key="10">
    <source>
        <dbReference type="Proteomes" id="UP001350748"/>
    </source>
</evidence>
<feature type="domain" description="CobW C-terminal" evidence="8">
    <location>
        <begin position="270"/>
        <end position="364"/>
    </location>
</feature>
<dbReference type="InterPro" id="IPR027417">
    <property type="entry name" value="P-loop_NTPase"/>
</dbReference>
<dbReference type="RefSeq" id="WP_332082475.1">
    <property type="nucleotide sequence ID" value="NZ_JAZHYN010000041.1"/>
</dbReference>
<evidence type="ECO:0000256" key="6">
    <source>
        <dbReference type="ARBA" id="ARBA00049117"/>
    </source>
</evidence>
<keyword evidence="3" id="KW-0143">Chaperone</keyword>
<keyword evidence="2" id="KW-0378">Hydrolase</keyword>
<proteinExistence type="inferred from homology"/>
<dbReference type="EMBL" id="JAZHYN010000041">
    <property type="protein sequence ID" value="MEF3367430.1"/>
    <property type="molecule type" value="Genomic_DNA"/>
</dbReference>
<name>A0ABU7XJR7_9HYPH</name>
<dbReference type="PANTHER" id="PTHR13748">
    <property type="entry name" value="COBW-RELATED"/>
    <property type="match status" value="1"/>
</dbReference>
<protein>
    <submittedName>
        <fullName evidence="9">GTP-binding protein</fullName>
    </submittedName>
</protein>
<dbReference type="Pfam" id="PF07683">
    <property type="entry name" value="CobW_C"/>
    <property type="match status" value="1"/>
</dbReference>
<dbReference type="SUPFAM" id="SSF52540">
    <property type="entry name" value="P-loop containing nucleoside triphosphate hydrolases"/>
    <property type="match status" value="1"/>
</dbReference>
<dbReference type="SMART" id="SM00833">
    <property type="entry name" value="CobW_C"/>
    <property type="match status" value="1"/>
</dbReference>
<dbReference type="Proteomes" id="UP001350748">
    <property type="component" value="Unassembled WGS sequence"/>
</dbReference>
<comment type="catalytic activity">
    <reaction evidence="6">
        <text>GTP + H2O = GDP + phosphate + H(+)</text>
        <dbReference type="Rhea" id="RHEA:19669"/>
        <dbReference type="ChEBI" id="CHEBI:15377"/>
        <dbReference type="ChEBI" id="CHEBI:15378"/>
        <dbReference type="ChEBI" id="CHEBI:37565"/>
        <dbReference type="ChEBI" id="CHEBI:43474"/>
        <dbReference type="ChEBI" id="CHEBI:58189"/>
    </reaction>
    <physiologicalReaction direction="left-to-right" evidence="6">
        <dbReference type="Rhea" id="RHEA:19670"/>
    </physiologicalReaction>
</comment>
<dbReference type="InterPro" id="IPR036627">
    <property type="entry name" value="CobW-likC_sf"/>
</dbReference>
<dbReference type="InterPro" id="IPR011629">
    <property type="entry name" value="CobW-like_C"/>
</dbReference>
<evidence type="ECO:0000313" key="9">
    <source>
        <dbReference type="EMBL" id="MEF3367430.1"/>
    </source>
</evidence>
<keyword evidence="10" id="KW-1185">Reference proteome</keyword>
<evidence type="ECO:0000256" key="5">
    <source>
        <dbReference type="ARBA" id="ARBA00045658"/>
    </source>
</evidence>
<dbReference type="Pfam" id="PF02492">
    <property type="entry name" value="cobW"/>
    <property type="match status" value="1"/>
</dbReference>
<evidence type="ECO:0000256" key="3">
    <source>
        <dbReference type="ARBA" id="ARBA00023186"/>
    </source>
</evidence>
<dbReference type="InterPro" id="IPR051316">
    <property type="entry name" value="Zinc-reg_GTPase_activator"/>
</dbReference>
<accession>A0ABU7XJR7</accession>
<dbReference type="Gene3D" id="3.40.50.300">
    <property type="entry name" value="P-loop containing nucleotide triphosphate hydrolases"/>
    <property type="match status" value="1"/>
</dbReference>
<comment type="function">
    <text evidence="5">Zinc chaperone that directly transfers zinc cofactor to target proteins, thereby activating them. Zinc is transferred from the CXCC motif in the GTPase domain to the zinc binding site in target proteins in a process requiring GTP hydrolysis.</text>
</comment>
<evidence type="ECO:0000259" key="8">
    <source>
        <dbReference type="SMART" id="SM00833"/>
    </source>
</evidence>
<dbReference type="InterPro" id="IPR003495">
    <property type="entry name" value="CobW/HypB/UreG_nucleotide-bd"/>
</dbReference>
<evidence type="ECO:0000256" key="2">
    <source>
        <dbReference type="ARBA" id="ARBA00022801"/>
    </source>
</evidence>
<sequence length="392" mass="42616">MNDPTPAAAARASRPAPPPIPLTIVTGFLGAGKTTLLNRLLAAPELADTLVLINEFGEIGLDHLFIEKIDGDMVLMSSGCVCCTIRGDLVNMLEDLLRRLDNGRIRPFKRVVLETTGLADPAPILHAIMYHPYLTMRYRLDGVVALIDAVNGTATLDAHEEAVRQAAVADRLVITKSDLPEGAAQLAALKERLARLNPGARQLDAAKGEATPEALLNCGLYDPETKTPRVKEWLNAEAVEAAQEEAHRHDHDHHGHAHHHHDANRHDAHIRAFCFSSDAALTPASFDIFIDLLRHTQGPRMLRVKGIVALADDPARPVAIHGVQHVFHPPHRLEAWPDGDRRTRIVFIVKDLDEAFVHGLYGALVNQPAPDRPDAQALADNPLAPAPGGLLG</sequence>
<keyword evidence="1" id="KW-0547">Nucleotide-binding</keyword>
<dbReference type="Gene3D" id="3.30.1220.10">
    <property type="entry name" value="CobW-like, C-terminal domain"/>
    <property type="match status" value="1"/>
</dbReference>
<organism evidence="9 10">
    <name type="scientific">Methylocystis borbori</name>
    <dbReference type="NCBI Taxonomy" id="3118750"/>
    <lineage>
        <taxon>Bacteria</taxon>
        <taxon>Pseudomonadati</taxon>
        <taxon>Pseudomonadota</taxon>
        <taxon>Alphaproteobacteria</taxon>
        <taxon>Hyphomicrobiales</taxon>
        <taxon>Methylocystaceae</taxon>
        <taxon>Methylocystis</taxon>
    </lineage>
</organism>
<dbReference type="SUPFAM" id="SSF90002">
    <property type="entry name" value="Hypothetical protein YjiA, C-terminal domain"/>
    <property type="match status" value="1"/>
</dbReference>
<comment type="caution">
    <text evidence="9">The sequence shown here is derived from an EMBL/GenBank/DDBJ whole genome shotgun (WGS) entry which is preliminary data.</text>
</comment>